<dbReference type="RefSeq" id="WP_107215487.1">
    <property type="nucleotide sequence ID" value="NZ_KZ686269.1"/>
</dbReference>
<comment type="caution">
    <text evidence="2">The sequence shown here is derived from an EMBL/GenBank/DDBJ whole genome shotgun (WGS) entry which is preliminary data.</text>
</comment>
<evidence type="ECO:0000313" key="3">
    <source>
        <dbReference type="Proteomes" id="UP000240912"/>
    </source>
</evidence>
<proteinExistence type="predicted"/>
<gene>
    <name evidence="2" type="ORF">C7T94_11565</name>
</gene>
<keyword evidence="3" id="KW-1185">Reference proteome</keyword>
<sequence length="163" mass="17358">MKKIVLIMALAISALTIQSCSTQNAASAPATVRRGSVIGNWVLNDITFEGIPSQAVRGLFGENSYACFTGSTWNLTNSGNGSYTLTGGTGCASGTQNIFWSASPNDQTFQFKKLMEGQKAKDITDGYRLVLVSADKQSMVLKSPIEYGNATANVVLNFTRAAK</sequence>
<evidence type="ECO:0000256" key="1">
    <source>
        <dbReference type="SAM" id="SignalP"/>
    </source>
</evidence>
<dbReference type="OrthoDB" id="1121756at2"/>
<accession>A0A2T3HLA3</accession>
<dbReference type="Proteomes" id="UP000240912">
    <property type="component" value="Unassembled WGS sequence"/>
</dbReference>
<organism evidence="2 3">
    <name type="scientific">Pedobacter yulinensis</name>
    <dbReference type="NCBI Taxonomy" id="2126353"/>
    <lineage>
        <taxon>Bacteria</taxon>
        <taxon>Pseudomonadati</taxon>
        <taxon>Bacteroidota</taxon>
        <taxon>Sphingobacteriia</taxon>
        <taxon>Sphingobacteriales</taxon>
        <taxon>Sphingobacteriaceae</taxon>
        <taxon>Pedobacter</taxon>
    </lineage>
</organism>
<feature type="signal peptide" evidence="1">
    <location>
        <begin position="1"/>
        <end position="25"/>
    </location>
</feature>
<dbReference type="PROSITE" id="PS51257">
    <property type="entry name" value="PROKAR_LIPOPROTEIN"/>
    <property type="match status" value="1"/>
</dbReference>
<dbReference type="EMBL" id="PYLS01000005">
    <property type="protein sequence ID" value="PST83227.1"/>
    <property type="molecule type" value="Genomic_DNA"/>
</dbReference>
<reference evidence="2 3" key="1">
    <citation type="submission" date="2018-03" db="EMBL/GenBank/DDBJ databases">
        <authorList>
            <person name="Keele B.F."/>
        </authorList>
    </citation>
    <scope>NUCLEOTIDE SEQUENCE [LARGE SCALE GENOMIC DNA]</scope>
    <source>
        <strain evidence="2 3">YL28-9</strain>
    </source>
</reference>
<keyword evidence="1" id="KW-0732">Signal</keyword>
<feature type="chain" id="PRO_5015735555" evidence="1">
    <location>
        <begin position="26"/>
        <end position="163"/>
    </location>
</feature>
<protein>
    <submittedName>
        <fullName evidence="2">Uncharacterized protein</fullName>
    </submittedName>
</protein>
<evidence type="ECO:0000313" key="2">
    <source>
        <dbReference type="EMBL" id="PST83227.1"/>
    </source>
</evidence>
<name>A0A2T3HLA3_9SPHI</name>
<dbReference type="AlphaFoldDB" id="A0A2T3HLA3"/>